<dbReference type="OrthoDB" id="190802at2"/>
<reference evidence="2 3" key="1">
    <citation type="submission" date="2019-01" db="EMBL/GenBank/DDBJ databases">
        <title>Lacunisphaera sp. strain TWA-58.</title>
        <authorList>
            <person name="Chen W.-M."/>
        </authorList>
    </citation>
    <scope>NUCLEOTIDE SEQUENCE [LARGE SCALE GENOMIC DNA]</scope>
    <source>
        <strain evidence="2 3">TWA-58</strain>
    </source>
</reference>
<dbReference type="Proteomes" id="UP000290218">
    <property type="component" value="Unassembled WGS sequence"/>
</dbReference>
<dbReference type="EMBL" id="SDHX01000001">
    <property type="protein sequence ID" value="RXK55680.1"/>
    <property type="molecule type" value="Genomic_DNA"/>
</dbReference>
<evidence type="ECO:0000313" key="2">
    <source>
        <dbReference type="EMBL" id="RXK55680.1"/>
    </source>
</evidence>
<keyword evidence="3" id="KW-1185">Reference proteome</keyword>
<evidence type="ECO:0000313" key="3">
    <source>
        <dbReference type="Proteomes" id="UP000290218"/>
    </source>
</evidence>
<dbReference type="RefSeq" id="WP_129047045.1">
    <property type="nucleotide sequence ID" value="NZ_SDHX01000001.1"/>
</dbReference>
<name>A0A4Q1C9X4_9BACT</name>
<comment type="caution">
    <text evidence="2">The sequence shown here is derived from an EMBL/GenBank/DDBJ whole genome shotgun (WGS) entry which is preliminary data.</text>
</comment>
<keyword evidence="1" id="KW-1133">Transmembrane helix</keyword>
<accession>A0A4Q1C9X4</accession>
<sequence>MEQPLDTLNAFRPRTGTPDQWNAAFIRVEDYLRAHRVHNRLQQITIIEKVIARAAARHAQNPTLDPTTLAAEEIDRMMDEWFGELLGDKNLPHERIAVEGRVALLLTEGVERWPYAFLDEKQVPPEFAEEMRRRSIQAGPDMTVTSMVPRPIELGALTEVAGQTFEQIEKWPILRVILLWALFISALGLVFYATR</sequence>
<feature type="transmembrane region" description="Helical" evidence="1">
    <location>
        <begin position="173"/>
        <end position="193"/>
    </location>
</feature>
<protein>
    <submittedName>
        <fullName evidence="2">Uncharacterized protein</fullName>
    </submittedName>
</protein>
<keyword evidence="1" id="KW-0472">Membrane</keyword>
<dbReference type="AlphaFoldDB" id="A0A4Q1C9X4"/>
<organism evidence="2 3">
    <name type="scientific">Oleiharenicola lentus</name>
    <dbReference type="NCBI Taxonomy" id="2508720"/>
    <lineage>
        <taxon>Bacteria</taxon>
        <taxon>Pseudomonadati</taxon>
        <taxon>Verrucomicrobiota</taxon>
        <taxon>Opitutia</taxon>
        <taxon>Opitutales</taxon>
        <taxon>Opitutaceae</taxon>
        <taxon>Oleiharenicola</taxon>
    </lineage>
</organism>
<keyword evidence="1" id="KW-0812">Transmembrane</keyword>
<gene>
    <name evidence="2" type="ORF">ESB00_07300</name>
</gene>
<evidence type="ECO:0000256" key="1">
    <source>
        <dbReference type="SAM" id="Phobius"/>
    </source>
</evidence>
<proteinExistence type="predicted"/>